<dbReference type="Pfam" id="PF00830">
    <property type="entry name" value="Ribosomal_L28"/>
    <property type="match status" value="1"/>
</dbReference>
<evidence type="ECO:0000256" key="1">
    <source>
        <dbReference type="ARBA" id="ARBA00008760"/>
    </source>
</evidence>
<name>A0ABP2S426_LEPBO</name>
<dbReference type="SUPFAM" id="SSF143800">
    <property type="entry name" value="L28p-like"/>
    <property type="match status" value="1"/>
</dbReference>
<protein>
    <submittedName>
        <fullName evidence="4">Ribosomal protein L28-like protein</fullName>
    </submittedName>
</protein>
<evidence type="ECO:0000256" key="3">
    <source>
        <dbReference type="ARBA" id="ARBA00023274"/>
    </source>
</evidence>
<dbReference type="Gene3D" id="2.30.170.40">
    <property type="entry name" value="Ribosomal protein L28/L24"/>
    <property type="match status" value="1"/>
</dbReference>
<keyword evidence="2" id="KW-0689">Ribosomal protein</keyword>
<evidence type="ECO:0000313" key="5">
    <source>
        <dbReference type="Proteomes" id="UP000002837"/>
    </source>
</evidence>
<dbReference type="Proteomes" id="UP000002837">
    <property type="component" value="Unassembled WGS sequence"/>
</dbReference>
<dbReference type="InterPro" id="IPR037147">
    <property type="entry name" value="Ribosomal_bL28_sf"/>
</dbReference>
<gene>
    <name evidence="4" type="ORF">LEP1GSC128_0502</name>
</gene>
<accession>A0ABP2S426</accession>
<reference evidence="4" key="1">
    <citation type="submission" date="2012-09" db="EMBL/GenBank/DDBJ databases">
        <authorList>
            <person name="Harkins D.M."/>
            <person name="Durkin A.S."/>
            <person name="Brinkac L.M."/>
            <person name="Selengut J.D."/>
            <person name="Sanka R."/>
            <person name="DePew J."/>
            <person name="Purushe J."/>
            <person name="Picardeau M."/>
            <person name="Werts C."/>
            <person name="Goarant C."/>
            <person name="Vinetz J.M."/>
            <person name="Sutton G.G."/>
            <person name="Nelson W.C."/>
            <person name="Fouts D.E."/>
        </authorList>
    </citation>
    <scope>NUCLEOTIDE SEQUENCE [LARGE SCALE GENOMIC DNA]</scope>
    <source>
        <strain evidence="4">200801926</strain>
    </source>
</reference>
<comment type="caution">
    <text evidence="4">The sequence shown here is derived from an EMBL/GenBank/DDBJ whole genome shotgun (WGS) entry which is preliminary data.</text>
</comment>
<dbReference type="InterPro" id="IPR034704">
    <property type="entry name" value="Ribosomal_bL28/bL31-like_sf"/>
</dbReference>
<proteinExistence type="inferred from homology"/>
<evidence type="ECO:0000256" key="2">
    <source>
        <dbReference type="ARBA" id="ARBA00022980"/>
    </source>
</evidence>
<comment type="similarity">
    <text evidence="1">Belongs to the bacterial ribosomal protein bL28 family.</text>
</comment>
<dbReference type="EMBL" id="AKWJ02000021">
    <property type="protein sequence ID" value="EKP13943.1"/>
    <property type="molecule type" value="Genomic_DNA"/>
</dbReference>
<evidence type="ECO:0000313" key="4">
    <source>
        <dbReference type="EMBL" id="EKP13943.1"/>
    </source>
</evidence>
<organism evidence="4 5">
    <name type="scientific">Leptospira borgpetersenii str. 200801926</name>
    <dbReference type="NCBI Taxonomy" id="1193009"/>
    <lineage>
        <taxon>Bacteria</taxon>
        <taxon>Pseudomonadati</taxon>
        <taxon>Spirochaetota</taxon>
        <taxon>Spirochaetia</taxon>
        <taxon>Leptospirales</taxon>
        <taxon>Leptospiraceae</taxon>
        <taxon>Leptospira</taxon>
    </lineage>
</organism>
<keyword evidence="5" id="KW-1185">Reference proteome</keyword>
<sequence length="64" mass="7251">MNLIKKRIFLEDENRWVTIRLSTRALRTLRKKGIKAVIKDNGGSLGVLAPKKYAGITKQTLKKA</sequence>
<keyword evidence="3" id="KW-0687">Ribonucleoprotein</keyword>
<dbReference type="InterPro" id="IPR026569">
    <property type="entry name" value="Ribosomal_bL28"/>
</dbReference>